<protein>
    <submittedName>
        <fullName evidence="1">Uncharacterized protein</fullName>
    </submittedName>
</protein>
<accession>A0A5B0LY98</accession>
<gene>
    <name evidence="1" type="ORF">PGT21_024163</name>
</gene>
<proteinExistence type="predicted"/>
<dbReference type="Proteomes" id="UP000324748">
    <property type="component" value="Unassembled WGS sequence"/>
</dbReference>
<dbReference type="AlphaFoldDB" id="A0A5B0LY98"/>
<keyword evidence="2" id="KW-1185">Reference proteome</keyword>
<evidence type="ECO:0000313" key="1">
    <source>
        <dbReference type="EMBL" id="KAA1069425.1"/>
    </source>
</evidence>
<evidence type="ECO:0000313" key="2">
    <source>
        <dbReference type="Proteomes" id="UP000324748"/>
    </source>
</evidence>
<name>A0A5B0LY98_PUCGR</name>
<reference evidence="1 2" key="1">
    <citation type="submission" date="2019-05" db="EMBL/GenBank/DDBJ databases">
        <title>Emergence of the Ug99 lineage of the wheat stem rust pathogen through somatic hybridization.</title>
        <authorList>
            <person name="Li F."/>
            <person name="Upadhyaya N.M."/>
            <person name="Sperschneider J."/>
            <person name="Matny O."/>
            <person name="Nguyen-Phuc H."/>
            <person name="Mago R."/>
            <person name="Raley C."/>
            <person name="Miller M.E."/>
            <person name="Silverstein K.A.T."/>
            <person name="Henningsen E."/>
            <person name="Hirsch C.D."/>
            <person name="Visser B."/>
            <person name="Pretorius Z.A."/>
            <person name="Steffenson B.J."/>
            <person name="Schwessinger B."/>
            <person name="Dodds P.N."/>
            <person name="Figueroa M."/>
        </authorList>
    </citation>
    <scope>NUCLEOTIDE SEQUENCE [LARGE SCALE GENOMIC DNA]</scope>
    <source>
        <strain evidence="1">21-0</strain>
    </source>
</reference>
<comment type="caution">
    <text evidence="1">The sequence shown here is derived from an EMBL/GenBank/DDBJ whole genome shotgun (WGS) entry which is preliminary data.</text>
</comment>
<dbReference type="EMBL" id="VSWC01000183">
    <property type="protein sequence ID" value="KAA1069425.1"/>
    <property type="molecule type" value="Genomic_DNA"/>
</dbReference>
<organism evidence="1 2">
    <name type="scientific">Puccinia graminis f. sp. tritici</name>
    <dbReference type="NCBI Taxonomy" id="56615"/>
    <lineage>
        <taxon>Eukaryota</taxon>
        <taxon>Fungi</taxon>
        <taxon>Dikarya</taxon>
        <taxon>Basidiomycota</taxon>
        <taxon>Pucciniomycotina</taxon>
        <taxon>Pucciniomycetes</taxon>
        <taxon>Pucciniales</taxon>
        <taxon>Pucciniaceae</taxon>
        <taxon>Puccinia</taxon>
    </lineage>
</organism>
<sequence length="76" mass="8476">MKFDFRTTLKHTTQHSPRSSLLKTHLATSDSPHYSSHSSVFVPYLPATLFVPWIWSAKMGGNGFKNGVLGITRRSG</sequence>